<dbReference type="InterPro" id="IPR020904">
    <property type="entry name" value="Sc_DH/Rdtase_CS"/>
</dbReference>
<evidence type="ECO:0000313" key="4">
    <source>
        <dbReference type="EMBL" id="SHJ42563.1"/>
    </source>
</evidence>
<evidence type="ECO:0000259" key="3">
    <source>
        <dbReference type="SMART" id="SM00822"/>
    </source>
</evidence>
<feature type="domain" description="Ketoreductase" evidence="3">
    <location>
        <begin position="9"/>
        <end position="190"/>
    </location>
</feature>
<dbReference type="SUPFAM" id="SSF51735">
    <property type="entry name" value="NAD(P)-binding Rossmann-fold domains"/>
    <property type="match status" value="1"/>
</dbReference>
<dbReference type="PANTHER" id="PTHR43669">
    <property type="entry name" value="5-KETO-D-GLUCONATE 5-REDUCTASE"/>
    <property type="match status" value="1"/>
</dbReference>
<name>A0A1M6J766_9ACTN</name>
<dbReference type="FunFam" id="3.40.50.720:FF:000084">
    <property type="entry name" value="Short-chain dehydrogenase reductase"/>
    <property type="match status" value="1"/>
</dbReference>
<dbReference type="InterPro" id="IPR002347">
    <property type="entry name" value="SDR_fam"/>
</dbReference>
<dbReference type="AlphaFoldDB" id="A0A1M6J766"/>
<dbReference type="Proteomes" id="UP000184452">
    <property type="component" value="Unassembled WGS sequence"/>
</dbReference>
<dbReference type="EMBL" id="FQZK01000006">
    <property type="protein sequence ID" value="SHJ42563.1"/>
    <property type="molecule type" value="Genomic_DNA"/>
</dbReference>
<dbReference type="PRINTS" id="PR01397">
    <property type="entry name" value="DHBDHDRGNASE"/>
</dbReference>
<dbReference type="InterPro" id="IPR057326">
    <property type="entry name" value="KR_dom"/>
</dbReference>
<evidence type="ECO:0000313" key="5">
    <source>
        <dbReference type="Proteomes" id="UP000184452"/>
    </source>
</evidence>
<proteinExistence type="inferred from homology"/>
<dbReference type="Gene3D" id="3.40.50.720">
    <property type="entry name" value="NAD(P)-binding Rossmann-like Domain"/>
    <property type="match status" value="1"/>
</dbReference>
<organism evidence="4 5">
    <name type="scientific">Nocardiopsis flavescens</name>
    <dbReference type="NCBI Taxonomy" id="758803"/>
    <lineage>
        <taxon>Bacteria</taxon>
        <taxon>Bacillati</taxon>
        <taxon>Actinomycetota</taxon>
        <taxon>Actinomycetes</taxon>
        <taxon>Streptosporangiales</taxon>
        <taxon>Nocardiopsidaceae</taxon>
        <taxon>Nocardiopsis</taxon>
    </lineage>
</organism>
<comment type="similarity">
    <text evidence="1">Belongs to the short-chain dehydrogenases/reductases (SDR) family.</text>
</comment>
<dbReference type="InterPro" id="IPR036291">
    <property type="entry name" value="NAD(P)-bd_dom_sf"/>
</dbReference>
<gene>
    <name evidence="4" type="ORF">SAMN05421803_10618</name>
</gene>
<sequence>MSEKGMHGSVAVVTGAGGGIGRAIALDLAEHGARVAAADIDPAGLAATADLLRGRGHEPLTRTLDVADPARVEEFFDHAETLLGPVDTVVPAAGTLATGPVADCSDEDWHRMLAVNTTGVFAVGRAAARRLGPRGHGSLVTVSSNAGGVPRAGMAAYAASKAAATALTKSLGLELAPLGVRCNVVSPGSTDTPMLRAMTAATGYAPLVAGDPAAFKVGIPLGRVATPQDVAAAVRFLASAAARHITMHELYVDGGATLR</sequence>
<dbReference type="PROSITE" id="PS00061">
    <property type="entry name" value="ADH_SHORT"/>
    <property type="match status" value="1"/>
</dbReference>
<dbReference type="SMART" id="SM00822">
    <property type="entry name" value="PKS_KR"/>
    <property type="match status" value="1"/>
</dbReference>
<dbReference type="PRINTS" id="PR00080">
    <property type="entry name" value="SDRFAMILY"/>
</dbReference>
<dbReference type="RefSeq" id="WP_073379047.1">
    <property type="nucleotide sequence ID" value="NZ_FQZK01000006.1"/>
</dbReference>
<protein>
    <submittedName>
        <fullName evidence="4">2,3-dihydro-2,3-dihydroxybenzoate dehydrogenase</fullName>
    </submittedName>
</protein>
<dbReference type="PANTHER" id="PTHR43669:SF3">
    <property type="entry name" value="ALCOHOL DEHYDROGENASE, PUTATIVE (AFU_ORTHOLOGUE AFUA_3G03445)-RELATED"/>
    <property type="match status" value="1"/>
</dbReference>
<evidence type="ECO:0000256" key="2">
    <source>
        <dbReference type="ARBA" id="ARBA00023002"/>
    </source>
</evidence>
<evidence type="ECO:0000256" key="1">
    <source>
        <dbReference type="ARBA" id="ARBA00006484"/>
    </source>
</evidence>
<dbReference type="GO" id="GO:0019290">
    <property type="term" value="P:siderophore biosynthetic process"/>
    <property type="evidence" value="ECO:0007669"/>
    <property type="project" value="InterPro"/>
</dbReference>
<keyword evidence="5" id="KW-1185">Reference proteome</keyword>
<keyword evidence="2" id="KW-0560">Oxidoreductase</keyword>
<accession>A0A1M6J766</accession>
<reference evidence="4 5" key="1">
    <citation type="submission" date="2016-11" db="EMBL/GenBank/DDBJ databases">
        <authorList>
            <person name="Jaros S."/>
            <person name="Januszkiewicz K."/>
            <person name="Wedrychowicz H."/>
        </authorList>
    </citation>
    <scope>NUCLEOTIDE SEQUENCE [LARGE SCALE GENOMIC DNA]</scope>
    <source>
        <strain evidence="4 5">CGMCC 4.5723</strain>
    </source>
</reference>
<dbReference type="STRING" id="758803.SAMN05421803_10618"/>
<dbReference type="Pfam" id="PF13561">
    <property type="entry name" value="adh_short_C2"/>
    <property type="match status" value="1"/>
</dbReference>
<dbReference type="GO" id="GO:0008667">
    <property type="term" value="F:2,3-dihydro-2,3-dihydroxybenzoate dehydrogenase activity"/>
    <property type="evidence" value="ECO:0007669"/>
    <property type="project" value="InterPro"/>
</dbReference>
<dbReference type="InterPro" id="IPR003560">
    <property type="entry name" value="DHB_DH"/>
</dbReference>